<evidence type="ECO:0000256" key="1">
    <source>
        <dbReference type="ARBA" id="ARBA00004609"/>
    </source>
</evidence>
<dbReference type="PROSITE" id="PS52012">
    <property type="entry name" value="CFEM"/>
    <property type="match status" value="1"/>
</dbReference>
<gene>
    <name evidence="19" type="ORF">O9K51_02960</name>
</gene>
<keyword evidence="13" id="KW-0325">Glycoprotein</keyword>
<feature type="disulfide bond" evidence="15">
    <location>
        <begin position="41"/>
        <end position="48"/>
    </location>
</feature>
<keyword evidence="9 17" id="KW-0732">Signal</keyword>
<evidence type="ECO:0000259" key="18">
    <source>
        <dbReference type="PROSITE" id="PS52012"/>
    </source>
</evidence>
<dbReference type="Proteomes" id="UP001163105">
    <property type="component" value="Unassembled WGS sequence"/>
</dbReference>
<evidence type="ECO:0000313" key="20">
    <source>
        <dbReference type="Proteomes" id="UP001163105"/>
    </source>
</evidence>
<feature type="domain" description="CFEM" evidence="18">
    <location>
        <begin position="1"/>
        <end position="110"/>
    </location>
</feature>
<dbReference type="GO" id="GO:0098552">
    <property type="term" value="C:side of membrane"/>
    <property type="evidence" value="ECO:0007669"/>
    <property type="project" value="UniProtKB-KW"/>
</dbReference>
<feature type="signal peptide" evidence="17">
    <location>
        <begin position="1"/>
        <end position="17"/>
    </location>
</feature>
<dbReference type="Pfam" id="PF05730">
    <property type="entry name" value="CFEM"/>
    <property type="match status" value="1"/>
</dbReference>
<comment type="caution">
    <text evidence="19">The sequence shown here is derived from an EMBL/GenBank/DDBJ whole genome shotgun (WGS) entry which is preliminary data.</text>
</comment>
<evidence type="ECO:0000256" key="10">
    <source>
        <dbReference type="ARBA" id="ARBA00023004"/>
    </source>
</evidence>
<dbReference type="InterPro" id="IPR008427">
    <property type="entry name" value="Extracellular_membr_CFEM_dom"/>
</dbReference>
<keyword evidence="8 15" id="KW-0479">Metal-binding</keyword>
<protein>
    <submittedName>
        <fullName evidence="19">CFEM domain-containing protein</fullName>
    </submittedName>
</protein>
<feature type="binding site" description="axial binding residue" evidence="15">
    <location>
        <position position="45"/>
    </location>
    <ligand>
        <name>heme</name>
        <dbReference type="ChEBI" id="CHEBI:30413"/>
    </ligand>
    <ligandPart>
        <name>Fe</name>
        <dbReference type="ChEBI" id="CHEBI:18248"/>
    </ligandPart>
</feature>
<keyword evidence="14" id="KW-0449">Lipoprotein</keyword>
<evidence type="ECO:0000256" key="3">
    <source>
        <dbReference type="ARBA" id="ARBA00010031"/>
    </source>
</evidence>
<feature type="region of interest" description="Disordered" evidence="16">
    <location>
        <begin position="89"/>
        <end position="130"/>
    </location>
</feature>
<keyword evidence="10 15" id="KW-0408">Iron</keyword>
<dbReference type="PANTHER" id="PTHR37928:SF2">
    <property type="entry name" value="GPI ANCHORED CFEM DOMAIN PROTEIN (AFU_ORTHOLOGUE AFUA_6G10580)"/>
    <property type="match status" value="1"/>
</dbReference>
<dbReference type="GO" id="GO:0046872">
    <property type="term" value="F:metal ion binding"/>
    <property type="evidence" value="ECO:0007669"/>
    <property type="project" value="UniProtKB-UniRule"/>
</dbReference>
<evidence type="ECO:0000256" key="12">
    <source>
        <dbReference type="ARBA" id="ARBA00023157"/>
    </source>
</evidence>
<evidence type="ECO:0000256" key="13">
    <source>
        <dbReference type="ARBA" id="ARBA00023180"/>
    </source>
</evidence>
<sequence length="155" mass="14999">MKSFAVVTLALASLVAAQSRSDIPSCALPCLDDAVKASTSCATDDFSCICASMDKVQGAAAGCILSKCGQDKALNEVLPAAKKLCANAPAPTAKPSASKPSGGSVSATVSPTVTVPPTQQPSTTAPTTGPPTVTAGAAAFAPVGGLAALVAVLAL</sequence>
<evidence type="ECO:0000256" key="17">
    <source>
        <dbReference type="SAM" id="SignalP"/>
    </source>
</evidence>
<evidence type="ECO:0000256" key="11">
    <source>
        <dbReference type="ARBA" id="ARBA00023136"/>
    </source>
</evidence>
<evidence type="ECO:0000313" key="19">
    <source>
        <dbReference type="EMBL" id="KAJ6444565.1"/>
    </source>
</evidence>
<keyword evidence="5" id="KW-0964">Secreted</keyword>
<dbReference type="InterPro" id="IPR051735">
    <property type="entry name" value="CFEM_domain"/>
</dbReference>
<keyword evidence="7" id="KW-0336">GPI-anchor</keyword>
<keyword evidence="11" id="KW-0472">Membrane</keyword>
<evidence type="ECO:0000256" key="5">
    <source>
        <dbReference type="ARBA" id="ARBA00022525"/>
    </source>
</evidence>
<comment type="subcellular location">
    <subcellularLocation>
        <location evidence="1">Cell membrane</location>
        <topology evidence="1">Lipid-anchor</topology>
        <topology evidence="1">GPI-anchor</topology>
    </subcellularLocation>
    <subcellularLocation>
        <location evidence="2">Secreted</location>
    </subcellularLocation>
</comment>
<evidence type="ECO:0000256" key="7">
    <source>
        <dbReference type="ARBA" id="ARBA00022622"/>
    </source>
</evidence>
<accession>A0AB34FYZ4</accession>
<proteinExistence type="inferred from homology"/>
<evidence type="ECO:0000256" key="2">
    <source>
        <dbReference type="ARBA" id="ARBA00004613"/>
    </source>
</evidence>
<evidence type="ECO:0000256" key="16">
    <source>
        <dbReference type="SAM" id="MobiDB-lite"/>
    </source>
</evidence>
<keyword evidence="4" id="KW-1003">Cell membrane</keyword>
<dbReference type="PANTHER" id="PTHR37928">
    <property type="entry name" value="CFEM DOMAIN PROTEIN (AFU_ORTHOLOGUE AFUA_6G14090)"/>
    <property type="match status" value="1"/>
</dbReference>
<evidence type="ECO:0000256" key="9">
    <source>
        <dbReference type="ARBA" id="ARBA00022729"/>
    </source>
</evidence>
<evidence type="ECO:0000256" key="6">
    <source>
        <dbReference type="ARBA" id="ARBA00022617"/>
    </source>
</evidence>
<comment type="caution">
    <text evidence="15">Lacks conserved residue(s) required for the propagation of feature annotation.</text>
</comment>
<dbReference type="GO" id="GO:0005886">
    <property type="term" value="C:plasma membrane"/>
    <property type="evidence" value="ECO:0007669"/>
    <property type="project" value="UniProtKB-SubCell"/>
</dbReference>
<evidence type="ECO:0000256" key="15">
    <source>
        <dbReference type="PROSITE-ProRule" id="PRU01356"/>
    </source>
</evidence>
<dbReference type="GO" id="GO:0005576">
    <property type="term" value="C:extracellular region"/>
    <property type="evidence" value="ECO:0007669"/>
    <property type="project" value="UniProtKB-SubCell"/>
</dbReference>
<dbReference type="SMART" id="SM00747">
    <property type="entry name" value="CFEM"/>
    <property type="match status" value="1"/>
</dbReference>
<comment type="similarity">
    <text evidence="3">Belongs to the RBT5 family.</text>
</comment>
<organism evidence="19 20">
    <name type="scientific">Purpureocillium lavendulum</name>
    <dbReference type="NCBI Taxonomy" id="1247861"/>
    <lineage>
        <taxon>Eukaryota</taxon>
        <taxon>Fungi</taxon>
        <taxon>Dikarya</taxon>
        <taxon>Ascomycota</taxon>
        <taxon>Pezizomycotina</taxon>
        <taxon>Sordariomycetes</taxon>
        <taxon>Hypocreomycetidae</taxon>
        <taxon>Hypocreales</taxon>
        <taxon>Ophiocordycipitaceae</taxon>
        <taxon>Purpureocillium</taxon>
    </lineage>
</organism>
<keyword evidence="6 15" id="KW-0349">Heme</keyword>
<reference evidence="19" key="1">
    <citation type="submission" date="2023-01" db="EMBL/GenBank/DDBJ databases">
        <title>The growth and conidiation of Purpureocillium lavendulum are regulated by nitrogen source and histone H3K14 acetylation.</title>
        <authorList>
            <person name="Tang P."/>
            <person name="Han J."/>
            <person name="Zhang C."/>
            <person name="Tang P."/>
            <person name="Qi F."/>
            <person name="Zhang K."/>
            <person name="Liang L."/>
        </authorList>
    </citation>
    <scope>NUCLEOTIDE SEQUENCE</scope>
    <source>
        <strain evidence="19">YMF1.00683</strain>
    </source>
</reference>
<evidence type="ECO:0000256" key="4">
    <source>
        <dbReference type="ARBA" id="ARBA00022475"/>
    </source>
</evidence>
<keyword evidence="12 15" id="KW-1015">Disulfide bond</keyword>
<name>A0AB34FYZ4_9HYPO</name>
<evidence type="ECO:0000256" key="14">
    <source>
        <dbReference type="ARBA" id="ARBA00023288"/>
    </source>
</evidence>
<feature type="chain" id="PRO_5044301200" evidence="17">
    <location>
        <begin position="18"/>
        <end position="155"/>
    </location>
</feature>
<dbReference type="AlphaFoldDB" id="A0AB34FYZ4"/>
<dbReference type="EMBL" id="JAQHRD010000002">
    <property type="protein sequence ID" value="KAJ6444565.1"/>
    <property type="molecule type" value="Genomic_DNA"/>
</dbReference>
<evidence type="ECO:0000256" key="8">
    <source>
        <dbReference type="ARBA" id="ARBA00022723"/>
    </source>
</evidence>
<keyword evidence="20" id="KW-1185">Reference proteome</keyword>